<sequence>MGCLRRRCEEDFLTLPGRSFNQLAEIVGFHGVGLLSDGRWSNSRSEFDSHTVGHSGWRKTLKAPSARCCRFQFSPQHSVTLFNYSITPYIHYPRHKCSVNSHFCSTTRCLLLCLTSLAPKPFSPSLPISAVCFPLTTFTLPSRPISVTL</sequence>
<gene>
    <name evidence="1" type="ORF">TASK_LOCUS2119</name>
</gene>
<evidence type="ECO:0000313" key="1">
    <source>
        <dbReference type="EMBL" id="VDK24391.1"/>
    </source>
</evidence>
<dbReference type="AlphaFoldDB" id="A0A0R3VXH4"/>
<organism evidence="3">
    <name type="scientific">Taenia asiatica</name>
    <name type="common">Asian tapeworm</name>
    <dbReference type="NCBI Taxonomy" id="60517"/>
    <lineage>
        <taxon>Eukaryota</taxon>
        <taxon>Metazoa</taxon>
        <taxon>Spiralia</taxon>
        <taxon>Lophotrochozoa</taxon>
        <taxon>Platyhelminthes</taxon>
        <taxon>Cestoda</taxon>
        <taxon>Eucestoda</taxon>
        <taxon>Cyclophyllidea</taxon>
        <taxon>Taeniidae</taxon>
        <taxon>Taenia</taxon>
    </lineage>
</organism>
<dbReference type="WBParaSite" id="TASK_0000211801-mRNA-1">
    <property type="protein sequence ID" value="TASK_0000211801-mRNA-1"/>
    <property type="gene ID" value="TASK_0000211801"/>
</dbReference>
<dbReference type="EMBL" id="UYRS01001036">
    <property type="protein sequence ID" value="VDK24391.1"/>
    <property type="molecule type" value="Genomic_DNA"/>
</dbReference>
<protein>
    <submittedName>
        <fullName evidence="1 3">Uncharacterized protein</fullName>
    </submittedName>
</protein>
<accession>A0A0R3VXH4</accession>
<proteinExistence type="predicted"/>
<reference evidence="1 2" key="2">
    <citation type="submission" date="2018-11" db="EMBL/GenBank/DDBJ databases">
        <authorList>
            <consortium name="Pathogen Informatics"/>
        </authorList>
    </citation>
    <scope>NUCLEOTIDE SEQUENCE [LARGE SCALE GENOMIC DNA]</scope>
</reference>
<name>A0A0R3VXH4_TAEAS</name>
<evidence type="ECO:0000313" key="3">
    <source>
        <dbReference type="WBParaSite" id="TASK_0000211801-mRNA-1"/>
    </source>
</evidence>
<reference evidence="3" key="1">
    <citation type="submission" date="2017-02" db="UniProtKB">
        <authorList>
            <consortium name="WormBaseParasite"/>
        </authorList>
    </citation>
    <scope>IDENTIFICATION</scope>
</reference>
<dbReference type="Proteomes" id="UP000282613">
    <property type="component" value="Unassembled WGS sequence"/>
</dbReference>
<evidence type="ECO:0000313" key="2">
    <source>
        <dbReference type="Proteomes" id="UP000282613"/>
    </source>
</evidence>
<keyword evidence="2" id="KW-1185">Reference proteome</keyword>